<keyword evidence="2" id="KW-0067">ATP-binding</keyword>
<evidence type="ECO:0000256" key="2">
    <source>
        <dbReference type="ARBA" id="ARBA00022840"/>
    </source>
</evidence>
<dbReference type="Proteomes" id="UP000199152">
    <property type="component" value="Unassembled WGS sequence"/>
</dbReference>
<sequence length="904" mass="94165">MDRAMDTAPQLRTGSRPAVVALRDLDTAALPQAGGKAASLGELIVAGFPVPEGFCVTTEAYGELATAADLTGILDRLAGTAADDQAGAVELAGRARERILSTAVPPDIARTITAAYRELGERAPVAVRSSATAEDLPFASFAGQQDTYLGVVGVDAVLDAVHRCWASLWTDRAVLYRVRHGIPPTEVRIAVVVQRMVDAAVAGVLFTADPVTGARGVSVVDASPGLGEAVVSGAVNPDHFEVDTATGTVLVRRLGDKRLSVRARPGGGTETVVRPASGTACLSDAQLRALVGLGTRVQERFGRPQDIEWAIDADGVLWLTQARPITTLFPVPSGGAQDGGLQVWFCLSLAQGLTRPLTPMGISAFRVVGSSVARLYGHPPADAVAGPPRVGEAAGRLFLDVTLILRSAPGRMVFPRVLDVMEARSAVVLRGLLDDPRLSVTHPSWAPVVRRLVLLAVRFGVPLQVAQAVASPAAARRRMARLGRRAPVQWPAGPVPAAQRLDAVVRLLGNALAPMAPRVAPAAATGFALLGLAGRLLGADARPGDLATVLRGLPHNVTTEMDLELWRVATAVRADPAAAEALRREPAAELAGRYRAGTLPGVLQRELGGFLDRYGFRTVAEIDVGVPRWAEDPTHVLGVLANYLQLDDPRRAPDAVFARGAAEAGAMVATLTARARRRGRLRARAVALALDRARQLAGLRELPKYLVIGTFARVRAQLQAIGAELSAAGVLARADDVFFLDLPEVAAALAGRDLRDVVAARRGAYDRETGRRHVPRVLLGDGTEPEARSAGPAAAGDALVGTPASAGTVTGPARVVLEPTGAHLVPGEILVAPSTDPGWTPLFLTAGGLVMEMGGANSHGAVVAREYGIPAVVGVPGATGRISSGQEVTVDGTHGRVAVTPPRG</sequence>
<dbReference type="GO" id="GO:0016301">
    <property type="term" value="F:kinase activity"/>
    <property type="evidence" value="ECO:0007669"/>
    <property type="project" value="UniProtKB-KW"/>
</dbReference>
<feature type="domain" description="Pyruvate phosphate dikinase AMP/ATP-binding" evidence="4">
    <location>
        <begin position="32"/>
        <end position="327"/>
    </location>
</feature>
<protein>
    <submittedName>
        <fullName evidence="5">Pyruvate, water dikinase</fullName>
    </submittedName>
</protein>
<dbReference type="InParanoid" id="A0A1I4INC8"/>
<evidence type="ECO:0000256" key="1">
    <source>
        <dbReference type="ARBA" id="ARBA00022741"/>
    </source>
</evidence>
<proteinExistence type="predicted"/>
<gene>
    <name evidence="5" type="ORF">SAMN04488085_11343</name>
</gene>
<dbReference type="GO" id="GO:0005524">
    <property type="term" value="F:ATP binding"/>
    <property type="evidence" value="ECO:0007669"/>
    <property type="project" value="UniProtKB-KW"/>
</dbReference>
<evidence type="ECO:0000313" key="6">
    <source>
        <dbReference type="Proteomes" id="UP000199152"/>
    </source>
</evidence>
<accession>A0A1I4INC8</accession>
<dbReference type="Gene3D" id="3.50.30.10">
    <property type="entry name" value="Phosphohistidine domain"/>
    <property type="match status" value="1"/>
</dbReference>
<dbReference type="InterPro" id="IPR002192">
    <property type="entry name" value="PPDK_AMP/ATP-bd"/>
</dbReference>
<feature type="domain" description="PEP-utilising enzyme mobile" evidence="3">
    <location>
        <begin position="826"/>
        <end position="895"/>
    </location>
</feature>
<organism evidence="5 6">
    <name type="scientific">Geodermatophilus ruber</name>
    <dbReference type="NCBI Taxonomy" id="504800"/>
    <lineage>
        <taxon>Bacteria</taxon>
        <taxon>Bacillati</taxon>
        <taxon>Actinomycetota</taxon>
        <taxon>Actinomycetes</taxon>
        <taxon>Geodermatophilales</taxon>
        <taxon>Geodermatophilaceae</taxon>
        <taxon>Geodermatophilus</taxon>
    </lineage>
</organism>
<evidence type="ECO:0000259" key="4">
    <source>
        <dbReference type="Pfam" id="PF01326"/>
    </source>
</evidence>
<dbReference type="Gene3D" id="3.30.1490.20">
    <property type="entry name" value="ATP-grasp fold, A domain"/>
    <property type="match status" value="1"/>
</dbReference>
<dbReference type="EMBL" id="FOSW01000013">
    <property type="protein sequence ID" value="SFL55266.1"/>
    <property type="molecule type" value="Genomic_DNA"/>
</dbReference>
<dbReference type="PANTHER" id="PTHR43615">
    <property type="entry name" value="PHOSPHOENOLPYRUVATE SYNTHASE-RELATED"/>
    <property type="match status" value="1"/>
</dbReference>
<keyword evidence="6" id="KW-1185">Reference proteome</keyword>
<dbReference type="Pfam" id="PF01326">
    <property type="entry name" value="PPDK_N"/>
    <property type="match status" value="1"/>
</dbReference>
<dbReference type="InterPro" id="IPR008279">
    <property type="entry name" value="PEP-util_enz_mobile_dom"/>
</dbReference>
<keyword evidence="5" id="KW-0808">Transferase</keyword>
<dbReference type="InterPro" id="IPR013815">
    <property type="entry name" value="ATP_grasp_subdomain_1"/>
</dbReference>
<dbReference type="AlphaFoldDB" id="A0A1I4INC8"/>
<dbReference type="SUPFAM" id="SSF52009">
    <property type="entry name" value="Phosphohistidine domain"/>
    <property type="match status" value="1"/>
</dbReference>
<keyword evidence="5" id="KW-0418">Kinase</keyword>
<evidence type="ECO:0000313" key="5">
    <source>
        <dbReference type="EMBL" id="SFL55266.1"/>
    </source>
</evidence>
<keyword evidence="1" id="KW-0547">Nucleotide-binding</keyword>
<dbReference type="Gene3D" id="3.30.470.20">
    <property type="entry name" value="ATP-grasp fold, B domain"/>
    <property type="match status" value="1"/>
</dbReference>
<dbReference type="PANTHER" id="PTHR43615:SF1">
    <property type="entry name" value="PPDK_N DOMAIN-CONTAINING PROTEIN"/>
    <property type="match status" value="1"/>
</dbReference>
<keyword evidence="5" id="KW-0670">Pyruvate</keyword>
<name>A0A1I4INC8_9ACTN</name>
<reference evidence="5 6" key="1">
    <citation type="submission" date="2016-10" db="EMBL/GenBank/DDBJ databases">
        <authorList>
            <person name="de Groot N.N."/>
        </authorList>
    </citation>
    <scope>NUCLEOTIDE SEQUENCE [LARGE SCALE GENOMIC DNA]</scope>
    <source>
        <strain evidence="5 6">DSM 45317</strain>
    </source>
</reference>
<dbReference type="SUPFAM" id="SSF56059">
    <property type="entry name" value="Glutathione synthetase ATP-binding domain-like"/>
    <property type="match status" value="1"/>
</dbReference>
<dbReference type="Pfam" id="PF00391">
    <property type="entry name" value="PEP-utilizers"/>
    <property type="match status" value="1"/>
</dbReference>
<dbReference type="InterPro" id="IPR036637">
    <property type="entry name" value="Phosphohistidine_dom_sf"/>
</dbReference>
<evidence type="ECO:0000259" key="3">
    <source>
        <dbReference type="Pfam" id="PF00391"/>
    </source>
</evidence>
<dbReference type="STRING" id="504800.SAMN04488085_11343"/>
<dbReference type="InterPro" id="IPR051549">
    <property type="entry name" value="PEP_Utilizing_Enz"/>
</dbReference>
<dbReference type="FunFam" id="3.30.1490.20:FF:000010">
    <property type="entry name" value="Phosphoenolpyruvate synthase"/>
    <property type="match status" value="1"/>
</dbReference>